<comment type="caution">
    <text evidence="2">The sequence shown here is derived from an EMBL/GenBank/DDBJ whole genome shotgun (WGS) entry which is preliminary data.</text>
</comment>
<feature type="domain" description="ATPase AAA-type core" evidence="1">
    <location>
        <begin position="639"/>
        <end position="777"/>
    </location>
</feature>
<evidence type="ECO:0000259" key="1">
    <source>
        <dbReference type="Pfam" id="PF00004"/>
    </source>
</evidence>
<protein>
    <submittedName>
        <fullName evidence="2">Proteasome-activating nucleotidase, putative</fullName>
    </submittedName>
</protein>
<name>A0A9W5TBT2_BABOV</name>
<gene>
    <name evidence="2" type="ORF">BaOVIS_009710</name>
</gene>
<dbReference type="Gene3D" id="3.40.50.300">
    <property type="entry name" value="P-loop containing nucleotide triphosphate hydrolases"/>
    <property type="match status" value="1"/>
</dbReference>
<dbReference type="Proteomes" id="UP001057455">
    <property type="component" value="Unassembled WGS sequence"/>
</dbReference>
<dbReference type="GO" id="GO:0016887">
    <property type="term" value="F:ATP hydrolysis activity"/>
    <property type="evidence" value="ECO:0007669"/>
    <property type="project" value="InterPro"/>
</dbReference>
<dbReference type="SUPFAM" id="SSF52540">
    <property type="entry name" value="P-loop containing nucleoside triphosphate hydrolases"/>
    <property type="match status" value="1"/>
</dbReference>
<dbReference type="InterPro" id="IPR027417">
    <property type="entry name" value="P-loop_NTPase"/>
</dbReference>
<dbReference type="AlphaFoldDB" id="A0A9W5TBT2"/>
<keyword evidence="2" id="KW-0647">Proteasome</keyword>
<accession>A0A9W5TBT2</accession>
<evidence type="ECO:0000313" key="2">
    <source>
        <dbReference type="EMBL" id="GFE53567.1"/>
    </source>
</evidence>
<dbReference type="OrthoDB" id="361275at2759"/>
<dbReference type="GO" id="GO:0005524">
    <property type="term" value="F:ATP binding"/>
    <property type="evidence" value="ECO:0007669"/>
    <property type="project" value="InterPro"/>
</dbReference>
<dbReference type="InterPro" id="IPR003959">
    <property type="entry name" value="ATPase_AAA_core"/>
</dbReference>
<dbReference type="EMBL" id="BLIY01000006">
    <property type="protein sequence ID" value="GFE53567.1"/>
    <property type="molecule type" value="Genomic_DNA"/>
</dbReference>
<keyword evidence="3" id="KW-1185">Reference proteome</keyword>
<evidence type="ECO:0000313" key="3">
    <source>
        <dbReference type="Proteomes" id="UP001057455"/>
    </source>
</evidence>
<organism evidence="2 3">
    <name type="scientific">Babesia ovis</name>
    <dbReference type="NCBI Taxonomy" id="5869"/>
    <lineage>
        <taxon>Eukaryota</taxon>
        <taxon>Sar</taxon>
        <taxon>Alveolata</taxon>
        <taxon>Apicomplexa</taxon>
        <taxon>Aconoidasida</taxon>
        <taxon>Piroplasmida</taxon>
        <taxon>Babesiidae</taxon>
        <taxon>Babesia</taxon>
    </lineage>
</organism>
<dbReference type="Pfam" id="PF00004">
    <property type="entry name" value="AAA"/>
    <property type="match status" value="1"/>
</dbReference>
<dbReference type="GO" id="GO:0000502">
    <property type="term" value="C:proteasome complex"/>
    <property type="evidence" value="ECO:0007669"/>
    <property type="project" value="UniProtKB-KW"/>
</dbReference>
<reference evidence="2" key="1">
    <citation type="submission" date="2019-12" db="EMBL/GenBank/DDBJ databases">
        <title>Genome sequence of Babesia ovis.</title>
        <authorList>
            <person name="Yamagishi J."/>
            <person name="Sevinc F."/>
            <person name="Xuan X."/>
        </authorList>
    </citation>
    <scope>NUCLEOTIDE SEQUENCE</scope>
    <source>
        <strain evidence="2">Selcuk</strain>
    </source>
</reference>
<sequence length="868" mass="97755">MDNIEISSSGRHIALILEQSDSLRNRDDHEAVDPLSSQRLWYRWRPRYLLEEGNNRGATEQKGITVLGATNVGADVVNLVSPEFDPIFTCIAHHLQHASESWYLSALEGLNDEEFQKAGYNIIGIIRDTIMTRLLNILLKMPYDIPCGFWIPCMDSCTTWDFCEDLCRNAFWLTGSISGNDPDRRIYTIDVSKVPLYSAGQGIGYGIYGHIRCCCRVCRDISSLLSRDDAWKGDPFPASRWLYNIIETRYADVLTFLDHNKQDGNIEHQLLLITVDAYLCHRRMSALMESSEYVTVPGQYLDLNHRMSDLSVTTTGLRTLQPTQTAPSKNTAAAQPGKTAKDSRNATRLILDDGCDYPTMDSFVDHCLSNCGCFVFLRGVKQLMAHNDDSSDISIPAVVIDLLSDYCTLWSSYQLPVHMFCCHDIKGDPNSTEHDVFYDMAAPTTDNSAENHLLSKLSYFRYRVDLTNPAGGPDILRERYLRQKLNLGNDEHSEATIMDILSMTSSYDRVCLPTLVHIAACEYVASLKDQGLPTCTDESELFRDIDLTIRCFEMAVSIRQPISLSIGIPNITVVPYNSIRKVGIFANFPPLQPSLNGTVQECRGLDSVILSEPLKDDLTTFVSHCLSPPPGSTGQSPFMVIQGPSGYGKTHLSIALAHELHATLLIVNITSFLRSEVSMSERLVHQFFASLEHQFPFTISNRDSLGDPPRCVVVLENTESLSEDTPCMRSLLYGFCTELSRFHDQWVWNMTRKVLFVFTCEELDRLPARIREICSFDASFILDRLSFGETEVRRCFELYLRHRGPLLDRFQELWPSWSRDNMVSSLRPCDVVNICRTAVMWYASGVPSIDTSDSTCSAMSASLCASTT</sequence>
<proteinExistence type="predicted"/>